<dbReference type="GO" id="GO:0051920">
    <property type="term" value="F:peroxiredoxin activity"/>
    <property type="evidence" value="ECO:0007669"/>
    <property type="project" value="InterPro"/>
</dbReference>
<dbReference type="OrthoDB" id="9802489at2"/>
<evidence type="ECO:0000313" key="2">
    <source>
        <dbReference type="EMBL" id="GEN79865.1"/>
    </source>
</evidence>
<reference evidence="2 3" key="1">
    <citation type="submission" date="2019-07" db="EMBL/GenBank/DDBJ databases">
        <title>Whole genome shotgun sequence of Actinotalea fermentans NBRC 105374.</title>
        <authorList>
            <person name="Hosoyama A."/>
            <person name="Uohara A."/>
            <person name="Ohji S."/>
            <person name="Ichikawa N."/>
        </authorList>
    </citation>
    <scope>NUCLEOTIDE SEQUENCE [LARGE SCALE GENOMIC DNA]</scope>
    <source>
        <strain evidence="2 3">NBRC 105374</strain>
    </source>
</reference>
<dbReference type="Gene3D" id="1.20.1290.10">
    <property type="entry name" value="AhpD-like"/>
    <property type="match status" value="1"/>
</dbReference>
<dbReference type="InterPro" id="IPR052512">
    <property type="entry name" value="4CMD/NDH-1_regulator"/>
</dbReference>
<dbReference type="PANTHER" id="PTHR33570:SF2">
    <property type="entry name" value="CARBOXYMUCONOLACTONE DECARBOXYLASE-LIKE DOMAIN-CONTAINING PROTEIN"/>
    <property type="match status" value="1"/>
</dbReference>
<dbReference type="AlphaFoldDB" id="A0A511YXD8"/>
<dbReference type="SUPFAM" id="SSF69118">
    <property type="entry name" value="AhpD-like"/>
    <property type="match status" value="1"/>
</dbReference>
<proteinExistence type="predicted"/>
<evidence type="ECO:0000313" key="3">
    <source>
        <dbReference type="Proteomes" id="UP000321484"/>
    </source>
</evidence>
<dbReference type="EMBL" id="BJYK01000004">
    <property type="protein sequence ID" value="GEN79865.1"/>
    <property type="molecule type" value="Genomic_DNA"/>
</dbReference>
<comment type="caution">
    <text evidence="2">The sequence shown here is derived from an EMBL/GenBank/DDBJ whole genome shotgun (WGS) entry which is preliminary data.</text>
</comment>
<dbReference type="InterPro" id="IPR003779">
    <property type="entry name" value="CMD-like"/>
</dbReference>
<name>A0A511YXD8_9CELL</name>
<keyword evidence="3" id="KW-1185">Reference proteome</keyword>
<dbReference type="Pfam" id="PF02627">
    <property type="entry name" value="CMD"/>
    <property type="match status" value="1"/>
</dbReference>
<protein>
    <recommendedName>
        <fullName evidence="1">Carboxymuconolactone decarboxylase-like domain-containing protein</fullName>
    </recommendedName>
</protein>
<dbReference type="RefSeq" id="WP_034243638.1">
    <property type="nucleotide sequence ID" value="NZ_BJYK01000004.1"/>
</dbReference>
<feature type="domain" description="Carboxymuconolactone decarboxylase-like" evidence="1">
    <location>
        <begin position="40"/>
        <end position="123"/>
    </location>
</feature>
<gene>
    <name evidence="2" type="ORF">AFE02nite_15990</name>
</gene>
<accession>A0A511YXD8</accession>
<evidence type="ECO:0000259" key="1">
    <source>
        <dbReference type="Pfam" id="PF02627"/>
    </source>
</evidence>
<dbReference type="PANTHER" id="PTHR33570">
    <property type="entry name" value="4-CARBOXYMUCONOLACTONE DECARBOXYLASE FAMILY PROTEIN"/>
    <property type="match status" value="1"/>
</dbReference>
<dbReference type="Proteomes" id="UP000321484">
    <property type="component" value="Unassembled WGS sequence"/>
</dbReference>
<dbReference type="InterPro" id="IPR029032">
    <property type="entry name" value="AhpD-like"/>
</dbReference>
<organism evidence="2 3">
    <name type="scientific">Actinotalea fermentans</name>
    <dbReference type="NCBI Taxonomy" id="43671"/>
    <lineage>
        <taxon>Bacteria</taxon>
        <taxon>Bacillati</taxon>
        <taxon>Actinomycetota</taxon>
        <taxon>Actinomycetes</taxon>
        <taxon>Micrococcales</taxon>
        <taxon>Cellulomonadaceae</taxon>
        <taxon>Actinotalea</taxon>
    </lineage>
</organism>
<sequence>MTASYETGERYLRGREVLASMNNDPDGLAFWRDVDPDVGPELDRLLGEHCFGDIWAGDGLDKRTRRIIVITTLANQNRMVQLHGHVKSALQQGFTKREILEIFRQLIAYAGFPTALSSVEVARNAFAEFDAETAAAETAAAEAAVQP</sequence>